<evidence type="ECO:0000256" key="1">
    <source>
        <dbReference type="ARBA" id="ARBA00023015"/>
    </source>
</evidence>
<dbReference type="SUPFAM" id="SSF46785">
    <property type="entry name" value="Winged helix' DNA-binding domain"/>
    <property type="match status" value="1"/>
</dbReference>
<dbReference type="PROSITE" id="PS51078">
    <property type="entry name" value="ICLR_ED"/>
    <property type="match status" value="1"/>
</dbReference>
<accession>R1CT93</accession>
<dbReference type="InterPro" id="IPR050707">
    <property type="entry name" value="HTH_MetabolicPath_Reg"/>
</dbReference>
<proteinExistence type="predicted"/>
<dbReference type="PANTHER" id="PTHR30136">
    <property type="entry name" value="HELIX-TURN-HELIX TRANSCRIPTIONAL REGULATOR, ICLR FAMILY"/>
    <property type="match status" value="1"/>
</dbReference>
<comment type="caution">
    <text evidence="8">The sequence shown here is derived from an EMBL/GenBank/DDBJ whole genome shotgun (WGS) entry which is preliminary data.</text>
</comment>
<dbReference type="InterPro" id="IPR036388">
    <property type="entry name" value="WH-like_DNA-bd_sf"/>
</dbReference>
<evidence type="ECO:0000259" key="7">
    <source>
        <dbReference type="PROSITE" id="PS51078"/>
    </source>
</evidence>
<dbReference type="STRING" id="1304284.L21TH_2065"/>
<dbReference type="PATRIC" id="fig|1304284.3.peg.2030"/>
<gene>
    <name evidence="8" type="ORF">L21TH_2065</name>
</gene>
<dbReference type="Proteomes" id="UP000013378">
    <property type="component" value="Unassembled WGS sequence"/>
</dbReference>
<evidence type="ECO:0000256" key="5">
    <source>
        <dbReference type="ARBA" id="ARBA00070406"/>
    </source>
</evidence>
<dbReference type="GO" id="GO:0045892">
    <property type="term" value="P:negative regulation of DNA-templated transcription"/>
    <property type="evidence" value="ECO:0007669"/>
    <property type="project" value="TreeGrafter"/>
</dbReference>
<organism evidence="8 9">
    <name type="scientific">Caldisalinibacter kiritimatiensis</name>
    <dbReference type="NCBI Taxonomy" id="1304284"/>
    <lineage>
        <taxon>Bacteria</taxon>
        <taxon>Bacillati</taxon>
        <taxon>Bacillota</taxon>
        <taxon>Tissierellia</taxon>
        <taxon>Tissierellales</taxon>
        <taxon>Thermohalobacteraceae</taxon>
        <taxon>Caldisalinibacter</taxon>
    </lineage>
</organism>
<dbReference type="InterPro" id="IPR005471">
    <property type="entry name" value="Tscrpt_reg_IclR_N"/>
</dbReference>
<dbReference type="Gene3D" id="3.30.450.40">
    <property type="match status" value="1"/>
</dbReference>
<dbReference type="AlphaFoldDB" id="R1CT93"/>
<dbReference type="SMART" id="SM00346">
    <property type="entry name" value="HTH_ICLR"/>
    <property type="match status" value="1"/>
</dbReference>
<dbReference type="InterPro" id="IPR029016">
    <property type="entry name" value="GAF-like_dom_sf"/>
</dbReference>
<reference evidence="8 9" key="1">
    <citation type="journal article" date="2015" name="Geomicrobiol. J.">
        <title>Caldisalinibacter kiritimatiensis gen. nov., sp. nov., a moderately thermohalophilic thiosulfate-reducing bacterium from a hypersaline microbial mat.</title>
        <authorList>
            <person name="Ben Hania W."/>
            <person name="Joseph M."/>
            <person name="Fiebig A."/>
            <person name="Bunk B."/>
            <person name="Klenk H.-P."/>
            <person name="Fardeau M.-L."/>
            <person name="Spring S."/>
        </authorList>
    </citation>
    <scope>NUCLEOTIDE SEQUENCE [LARGE SCALE GENOMIC DNA]</scope>
    <source>
        <strain evidence="8 9">L21-TH-D2</strain>
    </source>
</reference>
<dbReference type="RefSeq" id="WP_006315503.1">
    <property type="nucleotide sequence ID" value="NZ_ARZA01000227.1"/>
</dbReference>
<dbReference type="EMBL" id="ARZA01000227">
    <property type="protein sequence ID" value="EOC99913.1"/>
    <property type="molecule type" value="Genomic_DNA"/>
</dbReference>
<keyword evidence="1" id="KW-0805">Transcription regulation</keyword>
<evidence type="ECO:0000313" key="9">
    <source>
        <dbReference type="Proteomes" id="UP000013378"/>
    </source>
</evidence>
<comment type="function">
    <text evidence="4">May be an activator protein for the gylABX operon.</text>
</comment>
<evidence type="ECO:0000256" key="3">
    <source>
        <dbReference type="ARBA" id="ARBA00023163"/>
    </source>
</evidence>
<evidence type="ECO:0000259" key="6">
    <source>
        <dbReference type="PROSITE" id="PS51077"/>
    </source>
</evidence>
<keyword evidence="2" id="KW-0238">DNA-binding</keyword>
<dbReference type="PANTHER" id="PTHR30136:SF24">
    <property type="entry name" value="HTH-TYPE TRANSCRIPTIONAL REPRESSOR ALLR"/>
    <property type="match status" value="1"/>
</dbReference>
<dbReference type="Pfam" id="PF01614">
    <property type="entry name" value="IclR_C"/>
    <property type="match status" value="1"/>
</dbReference>
<evidence type="ECO:0000313" key="8">
    <source>
        <dbReference type="EMBL" id="EOC99913.1"/>
    </source>
</evidence>
<dbReference type="PROSITE" id="PS51077">
    <property type="entry name" value="HTH_ICLR"/>
    <property type="match status" value="1"/>
</dbReference>
<dbReference type="InterPro" id="IPR014757">
    <property type="entry name" value="Tscrpt_reg_IclR_C"/>
</dbReference>
<dbReference type="eggNOG" id="COG1414">
    <property type="taxonomic scope" value="Bacteria"/>
</dbReference>
<feature type="domain" description="HTH iclR-type" evidence="6">
    <location>
        <begin position="5"/>
        <end position="67"/>
    </location>
</feature>
<keyword evidence="9" id="KW-1185">Reference proteome</keyword>
<sequence length="254" mass="28700">MKEVVQSVDRALTILEVLSDYEAGLGITEISEKIQLHKSTIHRLLSTLIYKGYVEQDEKTSKYKLTLKLFELSNKNIEKIDVLSVAKPFLKELVEKANEAVHLVVLDGTDIVYIDKVESKNTIRMHSKIGKRSPVYCTAVGKSILAHLTDNEIVKIWNDSIIKKFTDYTITDLETLKKELELIKESGYAVDNEENELGVRCVGAPIFDYRGDVCSAISVSGPTMRITKDKVEELGKLVIEYSQKISEKLGYKIK</sequence>
<feature type="domain" description="IclR-ED" evidence="7">
    <location>
        <begin position="68"/>
        <end position="251"/>
    </location>
</feature>
<protein>
    <recommendedName>
        <fullName evidence="5">Glycerol operon regulatory protein</fullName>
    </recommendedName>
</protein>
<dbReference type="Pfam" id="PF09339">
    <property type="entry name" value="HTH_IclR"/>
    <property type="match status" value="1"/>
</dbReference>
<evidence type="ECO:0000256" key="2">
    <source>
        <dbReference type="ARBA" id="ARBA00023125"/>
    </source>
</evidence>
<dbReference type="GO" id="GO:0003700">
    <property type="term" value="F:DNA-binding transcription factor activity"/>
    <property type="evidence" value="ECO:0007669"/>
    <property type="project" value="TreeGrafter"/>
</dbReference>
<dbReference type="Gene3D" id="1.10.10.10">
    <property type="entry name" value="Winged helix-like DNA-binding domain superfamily/Winged helix DNA-binding domain"/>
    <property type="match status" value="1"/>
</dbReference>
<keyword evidence="3" id="KW-0804">Transcription</keyword>
<dbReference type="InterPro" id="IPR036390">
    <property type="entry name" value="WH_DNA-bd_sf"/>
</dbReference>
<dbReference type="SUPFAM" id="SSF55781">
    <property type="entry name" value="GAF domain-like"/>
    <property type="match status" value="1"/>
</dbReference>
<dbReference type="GO" id="GO:0003677">
    <property type="term" value="F:DNA binding"/>
    <property type="evidence" value="ECO:0007669"/>
    <property type="project" value="UniProtKB-KW"/>
</dbReference>
<dbReference type="OrthoDB" id="9791752at2"/>
<name>R1CT93_9FIRM</name>
<dbReference type="FunFam" id="1.10.10.10:FF:000056">
    <property type="entry name" value="IclR family transcriptional regulator"/>
    <property type="match status" value="1"/>
</dbReference>
<evidence type="ECO:0000256" key="4">
    <source>
        <dbReference type="ARBA" id="ARBA00058938"/>
    </source>
</evidence>